<sequence>MLQKVNPNKPLRWQRSKYSLFQRQIDIFTAAGKLLFYTWWDNKVAPHDAGRRDRRARWLVATLIDLGPTFIKIGQALSTRADLLPLEYVKALATLQDRVPEFSSEEAIAAIESELGHSLHALYRDFDPFPIAAASLGQVHKARLHTGEEAIVKVQRPGLEQLFALDFKVLYDLVQLANRFFPWARKYELKEIYREFIGFLSQEIDYLIEGKNADRFRENFEGNSQVLVPKIYWRYTTKRILTMEYLPGTKIDDRHAIEAMGLDVCEINRLGISCYLKQLLLDGFFQADPHPGNMAVTPDGRLIFYDFGMMAELKPLAKDRMIRTFFAVLKKDTDAVLKALIEMGLIVPVSDMRPVRRLLNFLLENFTEKPIDVKAFGEIRSEIYSMFQQQPFRLPAQMTFIIKSLTTLDGIARTLDPQYNLRACMQPFVKSITLERGKVGAISELAQQTRHFIKERFQKPSAAEVLLTRLEKRLESGELQLQVRSIESDRALNRLNLSVKSLIYACLSGFTFLAGAVLLLGPYGSGAIVAFAISAIAFLLLLRSLLRLAIKEKLDRLAQ</sequence>
<keyword evidence="2" id="KW-1133">Transmembrane helix</keyword>
<name>A0A6H1TUE1_9CYAN</name>
<keyword evidence="2" id="KW-0812">Transmembrane</keyword>
<evidence type="ECO:0000313" key="4">
    <source>
        <dbReference type="EMBL" id="QIZ69767.1"/>
    </source>
</evidence>
<organism evidence="4 5">
    <name type="scientific">Oxynema aestuarii AP17</name>
    <dbReference type="NCBI Taxonomy" id="2064643"/>
    <lineage>
        <taxon>Bacteria</taxon>
        <taxon>Bacillati</taxon>
        <taxon>Cyanobacteriota</taxon>
        <taxon>Cyanophyceae</taxon>
        <taxon>Oscillatoriophycideae</taxon>
        <taxon>Oscillatoriales</taxon>
        <taxon>Oscillatoriaceae</taxon>
        <taxon>Oxynema</taxon>
        <taxon>Oxynema aestuarii</taxon>
    </lineage>
</organism>
<evidence type="ECO:0000256" key="1">
    <source>
        <dbReference type="ARBA" id="ARBA00009670"/>
    </source>
</evidence>
<dbReference type="PANTHER" id="PTHR10566">
    <property type="entry name" value="CHAPERONE-ACTIVITY OF BC1 COMPLEX CABC1 -RELATED"/>
    <property type="match status" value="1"/>
</dbReference>
<gene>
    <name evidence="4" type="ORF">HCG48_03545</name>
</gene>
<dbReference type="RefSeq" id="WP_168567924.1">
    <property type="nucleotide sequence ID" value="NZ_CP051167.1"/>
</dbReference>
<accession>A0A6H1TUE1</accession>
<dbReference type="PANTHER" id="PTHR10566:SF113">
    <property type="entry name" value="PROTEIN ACTIVITY OF BC1 COMPLEX KINASE 7, CHLOROPLASTIC"/>
    <property type="match status" value="1"/>
</dbReference>
<protein>
    <submittedName>
        <fullName evidence="4">AarF/ABC1/UbiB kinase family protein</fullName>
    </submittedName>
</protein>
<keyword evidence="2" id="KW-0472">Membrane</keyword>
<evidence type="ECO:0000313" key="5">
    <source>
        <dbReference type="Proteomes" id="UP000500857"/>
    </source>
</evidence>
<dbReference type="KEGG" id="oxy:HCG48_03545"/>
<keyword evidence="5" id="KW-1185">Reference proteome</keyword>
<dbReference type="InterPro" id="IPR011009">
    <property type="entry name" value="Kinase-like_dom_sf"/>
</dbReference>
<feature type="transmembrane region" description="Helical" evidence="2">
    <location>
        <begin position="527"/>
        <end position="546"/>
    </location>
</feature>
<dbReference type="AlphaFoldDB" id="A0A6H1TUE1"/>
<dbReference type="Proteomes" id="UP000500857">
    <property type="component" value="Chromosome"/>
</dbReference>
<dbReference type="GO" id="GO:0016301">
    <property type="term" value="F:kinase activity"/>
    <property type="evidence" value="ECO:0007669"/>
    <property type="project" value="UniProtKB-KW"/>
</dbReference>
<comment type="similarity">
    <text evidence="1">Belongs to the protein kinase superfamily. ADCK protein kinase family.</text>
</comment>
<proteinExistence type="inferred from homology"/>
<evidence type="ECO:0000259" key="3">
    <source>
        <dbReference type="Pfam" id="PF03109"/>
    </source>
</evidence>
<reference evidence="4 5" key="1">
    <citation type="submission" date="2020-04" db="EMBL/GenBank/DDBJ databases">
        <authorList>
            <person name="Basu S."/>
            <person name="Maruthanayagam V."/>
            <person name="Chakraborty S."/>
            <person name="Pramanik A."/>
            <person name="Mukherjee J."/>
            <person name="Brink B."/>
        </authorList>
    </citation>
    <scope>NUCLEOTIDE SEQUENCE [LARGE SCALE GENOMIC DNA]</scope>
    <source>
        <strain evidence="4 5">AP17</strain>
    </source>
</reference>
<dbReference type="CDD" id="cd05121">
    <property type="entry name" value="ABC1_ADCK3-like"/>
    <property type="match status" value="1"/>
</dbReference>
<dbReference type="InterPro" id="IPR004147">
    <property type="entry name" value="ABC1_dom"/>
</dbReference>
<feature type="domain" description="ABC1 atypical kinase-like" evidence="3">
    <location>
        <begin position="95"/>
        <end position="339"/>
    </location>
</feature>
<dbReference type="EMBL" id="CP051167">
    <property type="protein sequence ID" value="QIZ69767.1"/>
    <property type="molecule type" value="Genomic_DNA"/>
</dbReference>
<keyword evidence="4" id="KW-0418">Kinase</keyword>
<evidence type="ECO:0000256" key="2">
    <source>
        <dbReference type="SAM" id="Phobius"/>
    </source>
</evidence>
<feature type="transmembrane region" description="Helical" evidence="2">
    <location>
        <begin position="502"/>
        <end position="521"/>
    </location>
</feature>
<dbReference type="InterPro" id="IPR050154">
    <property type="entry name" value="UbiB_kinase"/>
</dbReference>
<dbReference type="SUPFAM" id="SSF56112">
    <property type="entry name" value="Protein kinase-like (PK-like)"/>
    <property type="match status" value="1"/>
</dbReference>
<dbReference type="Pfam" id="PF03109">
    <property type="entry name" value="ABC1"/>
    <property type="match status" value="1"/>
</dbReference>
<keyword evidence="4" id="KW-0808">Transferase</keyword>